<dbReference type="Proteomes" id="UP000295252">
    <property type="component" value="Chromosome IV"/>
</dbReference>
<dbReference type="InterPro" id="IPR013766">
    <property type="entry name" value="Thioredoxin_domain"/>
</dbReference>
<organism evidence="2 3">
    <name type="scientific">Coffea canephora</name>
    <name type="common">Robusta coffee</name>
    <dbReference type="NCBI Taxonomy" id="49390"/>
    <lineage>
        <taxon>Eukaryota</taxon>
        <taxon>Viridiplantae</taxon>
        <taxon>Streptophyta</taxon>
        <taxon>Embryophyta</taxon>
        <taxon>Tracheophyta</taxon>
        <taxon>Spermatophyta</taxon>
        <taxon>Magnoliopsida</taxon>
        <taxon>eudicotyledons</taxon>
        <taxon>Gunneridae</taxon>
        <taxon>Pentapetalae</taxon>
        <taxon>asterids</taxon>
        <taxon>lamiids</taxon>
        <taxon>Gentianales</taxon>
        <taxon>Rubiaceae</taxon>
        <taxon>Ixoroideae</taxon>
        <taxon>Gardenieae complex</taxon>
        <taxon>Bertiereae - Coffeeae clade</taxon>
        <taxon>Coffeeae</taxon>
        <taxon>Coffea</taxon>
    </lineage>
</organism>
<dbReference type="CDD" id="cd02947">
    <property type="entry name" value="TRX_family"/>
    <property type="match status" value="1"/>
</dbReference>
<keyword evidence="3" id="KW-1185">Reference proteome</keyword>
<dbReference type="AlphaFoldDB" id="A0A068TU09"/>
<gene>
    <name evidence="2" type="ORF">GSCOC_T00029374001</name>
</gene>
<evidence type="ECO:0000313" key="3">
    <source>
        <dbReference type="Proteomes" id="UP000295252"/>
    </source>
</evidence>
<dbReference type="PhylomeDB" id="A0A068TU09"/>
<dbReference type="PANTHER" id="PTHR10438">
    <property type="entry name" value="THIOREDOXIN"/>
    <property type="match status" value="1"/>
</dbReference>
<dbReference type="InParanoid" id="A0A068TU09"/>
<dbReference type="GO" id="GO:0003756">
    <property type="term" value="F:protein disulfide isomerase activity"/>
    <property type="evidence" value="ECO:0007669"/>
    <property type="project" value="EnsemblPlants"/>
</dbReference>
<dbReference type="STRING" id="49390.A0A068TU09"/>
<proteinExistence type="predicted"/>
<sequence>MEGQEHQSKSRVVKVDSLESWNFHVNQATTRGNPIVAHFSASWCMPSVAMNPFFEELASDFQDVSFLSVDVDEVKEVATKYEVKAMPTFLLIKEGAPVDKLVGANPDEIRKRIESLVQSTPAQLA</sequence>
<accession>A0A068TU09</accession>
<evidence type="ECO:0000259" key="1">
    <source>
        <dbReference type="PROSITE" id="PS51352"/>
    </source>
</evidence>
<dbReference type="FunCoup" id="A0A068TU09">
    <property type="interactions" value="42"/>
</dbReference>
<dbReference type="EMBL" id="HG739088">
    <property type="protein sequence ID" value="CDO99701.1"/>
    <property type="molecule type" value="Genomic_DNA"/>
</dbReference>
<dbReference type="OMA" id="WCIPSVF"/>
<dbReference type="InterPro" id="IPR050620">
    <property type="entry name" value="Thioredoxin_H-type-like"/>
</dbReference>
<dbReference type="Gene3D" id="3.40.30.10">
    <property type="entry name" value="Glutaredoxin"/>
    <property type="match status" value="1"/>
</dbReference>
<name>A0A068TU09_COFCA</name>
<reference evidence="3" key="1">
    <citation type="journal article" date="2014" name="Science">
        <title>The coffee genome provides insight into the convergent evolution of caffeine biosynthesis.</title>
        <authorList>
            <person name="Denoeud F."/>
            <person name="Carretero-Paulet L."/>
            <person name="Dereeper A."/>
            <person name="Droc G."/>
            <person name="Guyot R."/>
            <person name="Pietrella M."/>
            <person name="Zheng C."/>
            <person name="Alberti A."/>
            <person name="Anthony F."/>
            <person name="Aprea G."/>
            <person name="Aury J.M."/>
            <person name="Bento P."/>
            <person name="Bernard M."/>
            <person name="Bocs S."/>
            <person name="Campa C."/>
            <person name="Cenci A."/>
            <person name="Combes M.C."/>
            <person name="Crouzillat D."/>
            <person name="Da Silva C."/>
            <person name="Daddiego L."/>
            <person name="De Bellis F."/>
            <person name="Dussert S."/>
            <person name="Garsmeur O."/>
            <person name="Gayraud T."/>
            <person name="Guignon V."/>
            <person name="Jahn K."/>
            <person name="Jamilloux V."/>
            <person name="Joet T."/>
            <person name="Labadie K."/>
            <person name="Lan T."/>
            <person name="Leclercq J."/>
            <person name="Lepelley M."/>
            <person name="Leroy T."/>
            <person name="Li L.T."/>
            <person name="Librado P."/>
            <person name="Lopez L."/>
            <person name="Munoz A."/>
            <person name="Noel B."/>
            <person name="Pallavicini A."/>
            <person name="Perrotta G."/>
            <person name="Poncet V."/>
            <person name="Pot D."/>
            <person name="Priyono X."/>
            <person name="Rigoreau M."/>
            <person name="Rouard M."/>
            <person name="Rozas J."/>
            <person name="Tranchant-Dubreuil C."/>
            <person name="VanBuren R."/>
            <person name="Zhang Q."/>
            <person name="Andrade A.C."/>
            <person name="Argout X."/>
            <person name="Bertrand B."/>
            <person name="de Kochko A."/>
            <person name="Graziosi G."/>
            <person name="Henry R.J."/>
            <person name="Jayarama X."/>
            <person name="Ming R."/>
            <person name="Nagai C."/>
            <person name="Rounsley S."/>
            <person name="Sankoff D."/>
            <person name="Giuliano G."/>
            <person name="Albert V.A."/>
            <person name="Wincker P."/>
            <person name="Lashermes P."/>
        </authorList>
    </citation>
    <scope>NUCLEOTIDE SEQUENCE [LARGE SCALE GENOMIC DNA]</scope>
    <source>
        <strain evidence="3">cv. DH200-94</strain>
    </source>
</reference>
<dbReference type="PANTHER" id="PTHR10438:SF242">
    <property type="entry name" value="THIOREDOXIN-LIKE PROTEIN CXXS1"/>
    <property type="match status" value="1"/>
</dbReference>
<evidence type="ECO:0000313" key="2">
    <source>
        <dbReference type="EMBL" id="CDO99701.1"/>
    </source>
</evidence>
<dbReference type="Gramene" id="CDO99701">
    <property type="protein sequence ID" value="CDO99701"/>
    <property type="gene ID" value="GSCOC_T00029374001"/>
</dbReference>
<dbReference type="InterPro" id="IPR036249">
    <property type="entry name" value="Thioredoxin-like_sf"/>
</dbReference>
<feature type="domain" description="Thioredoxin" evidence="1">
    <location>
        <begin position="1"/>
        <end position="118"/>
    </location>
</feature>
<dbReference type="SUPFAM" id="SSF52833">
    <property type="entry name" value="Thioredoxin-like"/>
    <property type="match status" value="1"/>
</dbReference>
<dbReference type="Pfam" id="PF00085">
    <property type="entry name" value="Thioredoxin"/>
    <property type="match status" value="1"/>
</dbReference>
<dbReference type="GO" id="GO:0005829">
    <property type="term" value="C:cytosol"/>
    <property type="evidence" value="ECO:0007669"/>
    <property type="project" value="EnsemblPlants"/>
</dbReference>
<dbReference type="PROSITE" id="PS51352">
    <property type="entry name" value="THIOREDOXIN_2"/>
    <property type="match status" value="1"/>
</dbReference>
<protein>
    <recommendedName>
        <fullName evidence="1">Thioredoxin domain-containing protein</fullName>
    </recommendedName>
</protein>
<dbReference type="OrthoDB" id="10263751at2759"/>